<dbReference type="GO" id="GO:0016787">
    <property type="term" value="F:hydrolase activity"/>
    <property type="evidence" value="ECO:0007669"/>
    <property type="project" value="UniProtKB-KW"/>
</dbReference>
<evidence type="ECO:0000256" key="3">
    <source>
        <dbReference type="ARBA" id="ARBA00022806"/>
    </source>
</evidence>
<dbReference type="CDD" id="cd18787">
    <property type="entry name" value="SF2_C_DEAD"/>
    <property type="match status" value="1"/>
</dbReference>
<reference evidence="6" key="1">
    <citation type="submission" date="2013-08" db="EMBL/GenBank/DDBJ databases">
        <authorList>
            <person name="Mendez C."/>
            <person name="Richter M."/>
            <person name="Ferrer M."/>
            <person name="Sanchez J."/>
        </authorList>
    </citation>
    <scope>NUCLEOTIDE SEQUENCE</scope>
</reference>
<evidence type="ECO:0000256" key="2">
    <source>
        <dbReference type="ARBA" id="ARBA00022801"/>
    </source>
</evidence>
<dbReference type="GO" id="GO:0005524">
    <property type="term" value="F:ATP binding"/>
    <property type="evidence" value="ECO:0007669"/>
    <property type="project" value="UniProtKB-KW"/>
</dbReference>
<sequence length="165" mass="18583">NPQRIFTAKADETLTNPEAVQYVVGVQPWDKLRALRFLIQQEQPTLAIIFCRTKRSVDKVAHGLRERGVNASAIHGDLLQNQRERVMRGFRTGKINVLVATDLASRGIDVHEISHVINYDIPEDPEAYVHRVGRTARMGATGKAFTFVSIGQAQLQTEIEKMINH</sequence>
<evidence type="ECO:0000256" key="1">
    <source>
        <dbReference type="ARBA" id="ARBA00022741"/>
    </source>
</evidence>
<keyword evidence="2" id="KW-0378">Hydrolase</keyword>
<keyword evidence="4" id="KW-0067">ATP-binding</keyword>
<dbReference type="Pfam" id="PF00271">
    <property type="entry name" value="Helicase_C"/>
    <property type="match status" value="1"/>
</dbReference>
<name>T1A043_9ZZZZ</name>
<comment type="caution">
    <text evidence="6">The sequence shown here is derived from an EMBL/GenBank/DDBJ whole genome shotgun (WGS) entry which is preliminary data.</text>
</comment>
<dbReference type="PANTHER" id="PTHR47959:SF1">
    <property type="entry name" value="ATP-DEPENDENT RNA HELICASE DBPA"/>
    <property type="match status" value="1"/>
</dbReference>
<dbReference type="SMART" id="SM00490">
    <property type="entry name" value="HELICc"/>
    <property type="match status" value="1"/>
</dbReference>
<dbReference type="Gene3D" id="3.40.50.300">
    <property type="entry name" value="P-loop containing nucleotide triphosphate hydrolases"/>
    <property type="match status" value="1"/>
</dbReference>
<dbReference type="GO" id="GO:0003724">
    <property type="term" value="F:RNA helicase activity"/>
    <property type="evidence" value="ECO:0007669"/>
    <property type="project" value="TreeGrafter"/>
</dbReference>
<dbReference type="GO" id="GO:0005829">
    <property type="term" value="C:cytosol"/>
    <property type="evidence" value="ECO:0007669"/>
    <property type="project" value="TreeGrafter"/>
</dbReference>
<accession>T1A043</accession>
<feature type="non-terminal residue" evidence="6">
    <location>
        <position position="165"/>
    </location>
</feature>
<evidence type="ECO:0000313" key="6">
    <source>
        <dbReference type="EMBL" id="EQD50268.1"/>
    </source>
</evidence>
<protein>
    <submittedName>
        <fullName evidence="6">DEAD/DEAH box helicase domain-containing protein</fullName>
    </submittedName>
</protein>
<dbReference type="SUPFAM" id="SSF52540">
    <property type="entry name" value="P-loop containing nucleoside triphosphate hydrolases"/>
    <property type="match status" value="1"/>
</dbReference>
<dbReference type="AlphaFoldDB" id="T1A043"/>
<gene>
    <name evidence="6" type="ORF">B1A_13508</name>
</gene>
<keyword evidence="3 6" id="KW-0347">Helicase</keyword>
<feature type="non-terminal residue" evidence="6">
    <location>
        <position position="1"/>
    </location>
</feature>
<proteinExistence type="predicted"/>
<dbReference type="PANTHER" id="PTHR47959">
    <property type="entry name" value="ATP-DEPENDENT RNA HELICASE RHLE-RELATED"/>
    <property type="match status" value="1"/>
</dbReference>
<reference evidence="6" key="2">
    <citation type="journal article" date="2014" name="ISME J.">
        <title>Microbial stratification in low pH oxic and suboxic macroscopic growths along an acid mine drainage.</title>
        <authorList>
            <person name="Mendez-Garcia C."/>
            <person name="Mesa V."/>
            <person name="Sprenger R.R."/>
            <person name="Richter M."/>
            <person name="Diez M.S."/>
            <person name="Solano J."/>
            <person name="Bargiela R."/>
            <person name="Golyshina O.V."/>
            <person name="Manteca A."/>
            <person name="Ramos J.L."/>
            <person name="Gallego J.R."/>
            <person name="Llorente I."/>
            <person name="Martins Dos Santos V.A."/>
            <person name="Jensen O.N."/>
            <person name="Pelaez A.I."/>
            <person name="Sanchez J."/>
            <person name="Ferrer M."/>
        </authorList>
    </citation>
    <scope>NUCLEOTIDE SEQUENCE</scope>
</reference>
<dbReference type="PROSITE" id="PS51194">
    <property type="entry name" value="HELICASE_CTER"/>
    <property type="match status" value="1"/>
</dbReference>
<feature type="domain" description="Helicase C-terminal" evidence="5">
    <location>
        <begin position="31"/>
        <end position="165"/>
    </location>
</feature>
<evidence type="ECO:0000259" key="5">
    <source>
        <dbReference type="PROSITE" id="PS51194"/>
    </source>
</evidence>
<dbReference type="InterPro" id="IPR050079">
    <property type="entry name" value="DEAD_box_RNA_helicase"/>
</dbReference>
<keyword evidence="1" id="KW-0547">Nucleotide-binding</keyword>
<dbReference type="InterPro" id="IPR001650">
    <property type="entry name" value="Helicase_C-like"/>
</dbReference>
<dbReference type="EMBL" id="AUZX01009880">
    <property type="protein sequence ID" value="EQD50268.1"/>
    <property type="molecule type" value="Genomic_DNA"/>
</dbReference>
<organism evidence="6">
    <name type="scientific">mine drainage metagenome</name>
    <dbReference type="NCBI Taxonomy" id="410659"/>
    <lineage>
        <taxon>unclassified sequences</taxon>
        <taxon>metagenomes</taxon>
        <taxon>ecological metagenomes</taxon>
    </lineage>
</organism>
<evidence type="ECO:0000256" key="4">
    <source>
        <dbReference type="ARBA" id="ARBA00022840"/>
    </source>
</evidence>
<dbReference type="InterPro" id="IPR027417">
    <property type="entry name" value="P-loop_NTPase"/>
</dbReference>